<dbReference type="Pfam" id="PF07291">
    <property type="entry name" value="MauE"/>
    <property type="match status" value="1"/>
</dbReference>
<keyword evidence="8" id="KW-1185">Reference proteome</keyword>
<keyword evidence="4 5" id="KW-0472">Membrane</keyword>
<feature type="transmembrane region" description="Helical" evidence="5">
    <location>
        <begin position="54"/>
        <end position="77"/>
    </location>
</feature>
<evidence type="ECO:0000256" key="3">
    <source>
        <dbReference type="ARBA" id="ARBA00022989"/>
    </source>
</evidence>
<dbReference type="GO" id="GO:0016020">
    <property type="term" value="C:membrane"/>
    <property type="evidence" value="ECO:0007669"/>
    <property type="project" value="UniProtKB-SubCell"/>
</dbReference>
<dbReference type="Proteomes" id="UP000199608">
    <property type="component" value="Unassembled WGS sequence"/>
</dbReference>
<feature type="domain" description="Methylamine utilisation protein MauE" evidence="6">
    <location>
        <begin position="15"/>
        <end position="139"/>
    </location>
</feature>
<dbReference type="GO" id="GO:0030416">
    <property type="term" value="P:methylamine metabolic process"/>
    <property type="evidence" value="ECO:0007669"/>
    <property type="project" value="InterPro"/>
</dbReference>
<feature type="transmembrane region" description="Helical" evidence="5">
    <location>
        <begin position="84"/>
        <end position="101"/>
    </location>
</feature>
<dbReference type="EMBL" id="FNLL01000007">
    <property type="protein sequence ID" value="SDU36387.1"/>
    <property type="molecule type" value="Genomic_DNA"/>
</dbReference>
<evidence type="ECO:0000259" key="6">
    <source>
        <dbReference type="Pfam" id="PF07291"/>
    </source>
</evidence>
<comment type="subcellular location">
    <subcellularLocation>
        <location evidence="1">Membrane</location>
        <topology evidence="1">Multi-pass membrane protein</topology>
    </subcellularLocation>
</comment>
<organism evidence="7 8">
    <name type="scientific">Desulfobacula phenolica</name>
    <dbReference type="NCBI Taxonomy" id="90732"/>
    <lineage>
        <taxon>Bacteria</taxon>
        <taxon>Pseudomonadati</taxon>
        <taxon>Thermodesulfobacteriota</taxon>
        <taxon>Desulfobacteria</taxon>
        <taxon>Desulfobacterales</taxon>
        <taxon>Desulfobacteraceae</taxon>
        <taxon>Desulfobacula</taxon>
    </lineage>
</organism>
<evidence type="ECO:0000256" key="2">
    <source>
        <dbReference type="ARBA" id="ARBA00022692"/>
    </source>
</evidence>
<evidence type="ECO:0000313" key="8">
    <source>
        <dbReference type="Proteomes" id="UP000199608"/>
    </source>
</evidence>
<evidence type="ECO:0000256" key="5">
    <source>
        <dbReference type="SAM" id="Phobius"/>
    </source>
</evidence>
<feature type="transmembrane region" description="Helical" evidence="5">
    <location>
        <begin position="121"/>
        <end position="142"/>
    </location>
</feature>
<evidence type="ECO:0000256" key="1">
    <source>
        <dbReference type="ARBA" id="ARBA00004141"/>
    </source>
</evidence>
<gene>
    <name evidence="7" type="ORF">SAMN04487931_10796</name>
</gene>
<reference evidence="8" key="1">
    <citation type="submission" date="2016-10" db="EMBL/GenBank/DDBJ databases">
        <authorList>
            <person name="Varghese N."/>
            <person name="Submissions S."/>
        </authorList>
    </citation>
    <scope>NUCLEOTIDE SEQUENCE [LARGE SCALE GENOMIC DNA]</scope>
    <source>
        <strain evidence="8">DSM 3384</strain>
    </source>
</reference>
<keyword evidence="2 5" id="KW-0812">Transmembrane</keyword>
<protein>
    <submittedName>
        <fullName evidence="7">Methylamine utilisation protein MauE</fullName>
    </submittedName>
</protein>
<dbReference type="UniPathway" id="UPA00895"/>
<dbReference type="InterPro" id="IPR009908">
    <property type="entry name" value="Methylamine_util_MauE"/>
</dbReference>
<keyword evidence="3 5" id="KW-1133">Transmembrane helix</keyword>
<dbReference type="AlphaFoldDB" id="A0A1H2HWY8"/>
<accession>A0A1H2HWY8</accession>
<name>A0A1H2HWY8_9BACT</name>
<sequence length="159" mass="18089">MNICVSAKTIVTHPWLALVFRLYIAGLFIYAGMYKINYTAEFAETIAGYRIAPYWSVNFMAIVMPWIELICGILLVCGIRVRSAIVVTGSLLVLFTVGIAVNLLRDSPISCGCFHTMDDAISWLTLARDLIWVAMAVHVFFYDAVFRMERKFDWFAKEI</sequence>
<proteinExistence type="predicted"/>
<feature type="transmembrane region" description="Helical" evidence="5">
    <location>
        <begin position="15"/>
        <end position="34"/>
    </location>
</feature>
<dbReference type="RefSeq" id="WP_092235131.1">
    <property type="nucleotide sequence ID" value="NZ_FNLL01000007.1"/>
</dbReference>
<evidence type="ECO:0000313" key="7">
    <source>
        <dbReference type="EMBL" id="SDU36387.1"/>
    </source>
</evidence>
<evidence type="ECO:0000256" key="4">
    <source>
        <dbReference type="ARBA" id="ARBA00023136"/>
    </source>
</evidence>